<dbReference type="OrthoDB" id="5412288at2759"/>
<evidence type="ECO:0000313" key="3">
    <source>
        <dbReference type="EMBL" id="PHH75589.1"/>
    </source>
</evidence>
<dbReference type="Pfam" id="PF10680">
    <property type="entry name" value="RRN9"/>
    <property type="match status" value="1"/>
</dbReference>
<feature type="compositionally biased region" description="Acidic residues" evidence="1">
    <location>
        <begin position="654"/>
        <end position="665"/>
    </location>
</feature>
<evidence type="ECO:0000313" key="4">
    <source>
        <dbReference type="Proteomes" id="UP000224854"/>
    </source>
</evidence>
<feature type="region of interest" description="Disordered" evidence="1">
    <location>
        <begin position="416"/>
        <end position="437"/>
    </location>
</feature>
<feature type="region of interest" description="Disordered" evidence="1">
    <location>
        <begin position="300"/>
        <end position="384"/>
    </location>
</feature>
<keyword evidence="4" id="KW-1185">Reference proteome</keyword>
<feature type="domain" description="Rrn9" evidence="2">
    <location>
        <begin position="56"/>
        <end position="107"/>
    </location>
</feature>
<feature type="compositionally biased region" description="Low complexity" evidence="1">
    <location>
        <begin position="300"/>
        <end position="316"/>
    </location>
</feature>
<evidence type="ECO:0000259" key="2">
    <source>
        <dbReference type="Pfam" id="PF10680"/>
    </source>
</evidence>
<sequence length="665" mass="72823">MSDEPALPNWDLTSDEIASVSSQDLHAYRPNRWRRAASTWRAANQQEREVWRAMQKLEAEDLGVHLYNAFALKETRRRADGATDSQPWAPSKSWTAWPLKEKYVPRVNLLGQRDEAEDKDTVRCRDKSSASRELHEEISAMVLRLANRRFGKRRRRMERMARMERQGQRGAGEAGEEQTVRRSIEDGEPMDMDLDESMEGSEGREDDDDDEGSREDDDDDEGSREDDDDDEGSKGHQDDDDDGNDNNSDDGSALPVPSADDDASHRLLAPLVRHMLTQLDSTLTALHHARSACWAAKSDSSSAADSDSHATASTASRPAAKRPVGRPRRNPDAAAIAAAAAQSDTDCRPASSAATTDADKDPLSTPRRPGRPRKIHVPLPGESKHQMRIRIARQNHRPLPLTKADADAAFEAWLNRPPRSHASSPQSRKHQSAPLSCSYSRRKQLRLGLRDWSDVVAAAALAGFPEAVLARTAERCAALFNQGMLLRRLDQVSAEHGTGVDTLAFFPRRAASSPSPSPSPSPCASSPQLSLRQRRLASRTSSTSRSSATPASSLLHYCPVVSCARAAAGFSRLANLRRHLLLLHPGVCEVPSASTSLPHRPRYYGLVDGDEETVGGVHVDGFLKPIRSAQGWRGRGVALSRASKARGGGHEADGQDGDDETGDGY</sequence>
<accession>A0A2C5XKM2</accession>
<evidence type="ECO:0000256" key="1">
    <source>
        <dbReference type="SAM" id="MobiDB-lite"/>
    </source>
</evidence>
<protein>
    <recommendedName>
        <fullName evidence="2">Rrn9 domain-containing protein</fullName>
    </recommendedName>
</protein>
<feature type="compositionally biased region" description="Basic residues" evidence="1">
    <location>
        <begin position="319"/>
        <end position="328"/>
    </location>
</feature>
<dbReference type="AlphaFoldDB" id="A0A2C5XKM2"/>
<feature type="region of interest" description="Disordered" evidence="1">
    <location>
        <begin position="508"/>
        <end position="550"/>
    </location>
</feature>
<feature type="compositionally biased region" description="Acidic residues" evidence="1">
    <location>
        <begin position="238"/>
        <end position="248"/>
    </location>
</feature>
<gene>
    <name evidence="3" type="ORF">CDD82_4384</name>
</gene>
<dbReference type="EMBL" id="NJEU01000364">
    <property type="protein sequence ID" value="PHH75589.1"/>
    <property type="molecule type" value="Genomic_DNA"/>
</dbReference>
<name>A0A2C5XKM2_9HYPO</name>
<feature type="region of interest" description="Disordered" evidence="1">
    <location>
        <begin position="639"/>
        <end position="665"/>
    </location>
</feature>
<organism evidence="3 4">
    <name type="scientific">Ophiocordyceps australis</name>
    <dbReference type="NCBI Taxonomy" id="1399860"/>
    <lineage>
        <taxon>Eukaryota</taxon>
        <taxon>Fungi</taxon>
        <taxon>Dikarya</taxon>
        <taxon>Ascomycota</taxon>
        <taxon>Pezizomycotina</taxon>
        <taxon>Sordariomycetes</taxon>
        <taxon>Hypocreomycetidae</taxon>
        <taxon>Hypocreales</taxon>
        <taxon>Ophiocordycipitaceae</taxon>
        <taxon>Ophiocordyceps</taxon>
    </lineage>
</organism>
<comment type="caution">
    <text evidence="3">The sequence shown here is derived from an EMBL/GenBank/DDBJ whole genome shotgun (WGS) entry which is preliminary data.</text>
</comment>
<feature type="compositionally biased region" description="Low complexity" evidence="1">
    <location>
        <begin position="522"/>
        <end position="531"/>
    </location>
</feature>
<reference evidence="3 4" key="1">
    <citation type="submission" date="2017-06" db="EMBL/GenBank/DDBJ databases">
        <title>Ant-infecting Ophiocordyceps genomes reveal a high diversity of potential behavioral manipulation genes and a possible major role for enterotoxins.</title>
        <authorList>
            <person name="De Bekker C."/>
            <person name="Evans H.C."/>
            <person name="Brachmann A."/>
            <person name="Hughes D.P."/>
        </authorList>
    </citation>
    <scope>NUCLEOTIDE SEQUENCE [LARGE SCALE GENOMIC DNA]</scope>
    <source>
        <strain evidence="3 4">1348a</strain>
    </source>
</reference>
<feature type="region of interest" description="Disordered" evidence="1">
    <location>
        <begin position="161"/>
        <end position="262"/>
    </location>
</feature>
<feature type="compositionally biased region" description="Acidic residues" evidence="1">
    <location>
        <begin position="186"/>
        <end position="231"/>
    </location>
</feature>
<dbReference type="InterPro" id="IPR019622">
    <property type="entry name" value="Rrn9_dom"/>
</dbReference>
<proteinExistence type="predicted"/>
<feature type="compositionally biased region" description="Low complexity" evidence="1">
    <location>
        <begin position="538"/>
        <end position="550"/>
    </location>
</feature>
<dbReference type="Proteomes" id="UP000224854">
    <property type="component" value="Unassembled WGS sequence"/>
</dbReference>